<dbReference type="VEuPathDB" id="PiroplasmaDB:TA16215"/>
<feature type="chain" id="PRO_5036075967" evidence="1">
    <location>
        <begin position="21"/>
        <end position="297"/>
    </location>
</feature>
<protein>
    <submittedName>
        <fullName evidence="2">Haloacid dehalogenase-like family hydrolase, putative</fullName>
    </submittedName>
</protein>
<dbReference type="GO" id="GO:0005829">
    <property type="term" value="C:cytosol"/>
    <property type="evidence" value="ECO:0007669"/>
    <property type="project" value="TreeGrafter"/>
</dbReference>
<dbReference type="GO" id="GO:0016791">
    <property type="term" value="F:phosphatase activity"/>
    <property type="evidence" value="ECO:0007669"/>
    <property type="project" value="TreeGrafter"/>
</dbReference>
<keyword evidence="1" id="KW-0732">Signal</keyword>
<dbReference type="InterPro" id="IPR036412">
    <property type="entry name" value="HAD-like_sf"/>
</dbReference>
<dbReference type="EMBL" id="UIVS01000001">
    <property type="protein sequence ID" value="SVP90364.1"/>
    <property type="molecule type" value="Genomic_DNA"/>
</dbReference>
<name>A0A3B0MHK8_THEAN</name>
<keyword evidence="2" id="KW-0378">Hydrolase</keyword>
<evidence type="ECO:0000256" key="1">
    <source>
        <dbReference type="SAM" id="SignalP"/>
    </source>
</evidence>
<dbReference type="AlphaFoldDB" id="A0A3B0MHK8"/>
<organism evidence="2">
    <name type="scientific">Theileria annulata</name>
    <dbReference type="NCBI Taxonomy" id="5874"/>
    <lineage>
        <taxon>Eukaryota</taxon>
        <taxon>Sar</taxon>
        <taxon>Alveolata</taxon>
        <taxon>Apicomplexa</taxon>
        <taxon>Aconoidasida</taxon>
        <taxon>Piroplasmida</taxon>
        <taxon>Theileriidae</taxon>
        <taxon>Theileria</taxon>
    </lineage>
</organism>
<dbReference type="Pfam" id="PF08282">
    <property type="entry name" value="Hydrolase_3"/>
    <property type="match status" value="1"/>
</dbReference>
<dbReference type="NCBIfam" id="TIGR01484">
    <property type="entry name" value="HAD-SF-IIB"/>
    <property type="match status" value="1"/>
</dbReference>
<dbReference type="PANTHER" id="PTHR10000:SF8">
    <property type="entry name" value="HAD SUPERFAMILY HYDROLASE-LIKE, TYPE 3"/>
    <property type="match status" value="1"/>
</dbReference>
<gene>
    <name evidence="2" type="ORF">TAT_000107700</name>
    <name evidence="3" type="ORF">TAV_000107000</name>
</gene>
<evidence type="ECO:0000313" key="3">
    <source>
        <dbReference type="EMBL" id="SVP90364.1"/>
    </source>
</evidence>
<dbReference type="GO" id="GO:0000287">
    <property type="term" value="F:magnesium ion binding"/>
    <property type="evidence" value="ECO:0007669"/>
    <property type="project" value="TreeGrafter"/>
</dbReference>
<dbReference type="InterPro" id="IPR006379">
    <property type="entry name" value="HAD-SF_hydro_IIB"/>
</dbReference>
<proteinExistence type="predicted"/>
<dbReference type="InterPro" id="IPR023214">
    <property type="entry name" value="HAD_sf"/>
</dbReference>
<dbReference type="Gene3D" id="3.40.50.1000">
    <property type="entry name" value="HAD superfamily/HAD-like"/>
    <property type="match status" value="1"/>
</dbReference>
<accession>A0A3B0MHK8</accession>
<reference evidence="2" key="1">
    <citation type="submission" date="2018-07" db="EMBL/GenBank/DDBJ databases">
        <authorList>
            <person name="Quirk P.G."/>
            <person name="Krulwich T.A."/>
        </authorList>
    </citation>
    <scope>NUCLEOTIDE SEQUENCE</scope>
    <source>
        <strain evidence="2">Anand</strain>
    </source>
</reference>
<dbReference type="PANTHER" id="PTHR10000">
    <property type="entry name" value="PHOSPHOSERINE PHOSPHATASE"/>
    <property type="match status" value="1"/>
</dbReference>
<dbReference type="EMBL" id="UIVT01000001">
    <property type="protein sequence ID" value="SVP89224.1"/>
    <property type="molecule type" value="Genomic_DNA"/>
</dbReference>
<feature type="signal peptide" evidence="1">
    <location>
        <begin position="1"/>
        <end position="20"/>
    </location>
</feature>
<sequence length="297" mass="33959">MPKILLNLVILTIYWRNSLSAPISNFTKPTTLPKYFAIDVDGTFFIDDKTKFQRNVEAFKKLKQKNVTPFFCTGRDLVCTKRLIGDSFFNETGYQGFPGLYLNGALIYGSDGNLLFVSKFTQDLITKFVEYFRSNDLMNKVFYYTIEATFSLEEIYDEGMEAIRSRSITVPAVVTLDELKAKDIISMTVFKDDLSDCEHMKEVHSVVYTSHAITSITPSKSNKKAGLQKLLEHLKSNENECAFIGDDLNDIEPMDYCYLSFAVADAKDEVKNKAKWVLDKKHDECAFENVVKLLYDD</sequence>
<dbReference type="Gene3D" id="3.30.1240.10">
    <property type="match status" value="1"/>
</dbReference>
<evidence type="ECO:0000313" key="2">
    <source>
        <dbReference type="EMBL" id="SVP89224.1"/>
    </source>
</evidence>
<dbReference type="SUPFAM" id="SSF56784">
    <property type="entry name" value="HAD-like"/>
    <property type="match status" value="1"/>
</dbReference>